<dbReference type="Pfam" id="PF02630">
    <property type="entry name" value="SCO1-SenC"/>
    <property type="match status" value="1"/>
</dbReference>
<dbReference type="RefSeq" id="WP_080623290.1">
    <property type="nucleotide sequence ID" value="NZ_CAWMZI010000006.1"/>
</dbReference>
<dbReference type="SUPFAM" id="SSF52833">
    <property type="entry name" value="Thioredoxin-like"/>
    <property type="match status" value="1"/>
</dbReference>
<sequence length="195" mass="20802">MKNRLPCALAALLLACPSQAAETPAAAMAPSGLDERLLLPDVALTDRHGGTQGLVSRYEDAGLVLYGFIYTNCTESCGLTISVMGLVDMDLQMAGAPDLRLVSVSVDPWRDTPAVLDDVAEMVQASPGWDWVVATPQATPLLLSAFGLEPGPPEKHGALYVLGDLRRGMFWRLPGDAQPHELIAMARRYGAAHPP</sequence>
<dbReference type="GO" id="GO:0046872">
    <property type="term" value="F:metal ion binding"/>
    <property type="evidence" value="ECO:0007669"/>
    <property type="project" value="UniProtKB-KW"/>
</dbReference>
<keyword evidence="4" id="KW-0732">Signal</keyword>
<dbReference type="KEGG" id="pye:A6J80_22350"/>
<keyword evidence="5" id="KW-0614">Plasmid</keyword>
<dbReference type="InterPro" id="IPR036249">
    <property type="entry name" value="Thioredoxin-like_sf"/>
</dbReference>
<dbReference type="EMBL" id="CP020445">
    <property type="protein sequence ID" value="ARC39031.1"/>
    <property type="molecule type" value="Genomic_DNA"/>
</dbReference>
<feature type="binding site" evidence="2">
    <location>
        <position position="77"/>
    </location>
    <ligand>
        <name>Cu cation</name>
        <dbReference type="ChEBI" id="CHEBI:23378"/>
    </ligand>
</feature>
<feature type="signal peptide" evidence="4">
    <location>
        <begin position="1"/>
        <end position="20"/>
    </location>
</feature>
<evidence type="ECO:0000256" key="3">
    <source>
        <dbReference type="PIRSR" id="PIRSR603782-2"/>
    </source>
</evidence>
<evidence type="ECO:0000256" key="4">
    <source>
        <dbReference type="SAM" id="SignalP"/>
    </source>
</evidence>
<keyword evidence="6" id="KW-1185">Reference proteome</keyword>
<feature type="binding site" evidence="2">
    <location>
        <position position="73"/>
    </location>
    <ligand>
        <name>Cu cation</name>
        <dbReference type="ChEBI" id="CHEBI:23378"/>
    </ligand>
</feature>
<reference evidence="5" key="1">
    <citation type="submission" date="2017-12" db="EMBL/GenBank/DDBJ databases">
        <title>FDA dAtabase for Regulatory Grade micrObial Sequences (FDA-ARGOS): Supporting development and validation of Infectious Disease Dx tests.</title>
        <authorList>
            <person name="Campos J."/>
            <person name="Goldberg B."/>
            <person name="Tallon L."/>
            <person name="Sadzewicz L."/>
            <person name="Sengamalay N."/>
            <person name="Ott S."/>
            <person name="Godinez A."/>
            <person name="Nagaraj S."/>
            <person name="Vyas G."/>
            <person name="Aluvathingal J."/>
            <person name="Nadendla S."/>
            <person name="Geyer C."/>
            <person name="Nandy P."/>
            <person name="Hobson J."/>
            <person name="Sichtig H."/>
        </authorList>
    </citation>
    <scope>NUCLEOTIDE SEQUENCE</scope>
    <source>
        <strain evidence="5">FDAARGOS_252</strain>
        <plasmid evidence="5">unnamed5</plasmid>
    </source>
</reference>
<dbReference type="Gene3D" id="3.40.30.10">
    <property type="entry name" value="Glutaredoxin"/>
    <property type="match status" value="1"/>
</dbReference>
<evidence type="ECO:0000313" key="5">
    <source>
        <dbReference type="EMBL" id="ARC39031.1"/>
    </source>
</evidence>
<keyword evidence="2" id="KW-0479">Metal-binding</keyword>
<protein>
    <submittedName>
        <fullName evidence="5">SCO family protein</fullName>
    </submittedName>
</protein>
<gene>
    <name evidence="5" type="ORF">A6J80_22350</name>
</gene>
<accession>A0A1V0GYZ1</accession>
<dbReference type="InterPro" id="IPR003782">
    <property type="entry name" value="SCO1/SenC"/>
</dbReference>
<dbReference type="AlphaFoldDB" id="A0A1V0GYZ1"/>
<name>A0A1V0GYZ1_9RHOB</name>
<dbReference type="eggNOG" id="COG1999">
    <property type="taxonomic scope" value="Bacteria"/>
</dbReference>
<dbReference type="Proteomes" id="UP000191257">
    <property type="component" value="Plasmid unnamed5"/>
</dbReference>
<geneLocation type="plasmid" evidence="5 6">
    <name>unnamed5</name>
</geneLocation>
<comment type="similarity">
    <text evidence="1">Belongs to the SCO1/2 family.</text>
</comment>
<keyword evidence="3" id="KW-1015">Disulfide bond</keyword>
<evidence type="ECO:0000313" key="6">
    <source>
        <dbReference type="Proteomes" id="UP000191257"/>
    </source>
</evidence>
<evidence type="ECO:0000256" key="1">
    <source>
        <dbReference type="ARBA" id="ARBA00010996"/>
    </source>
</evidence>
<evidence type="ECO:0000256" key="2">
    <source>
        <dbReference type="PIRSR" id="PIRSR603782-1"/>
    </source>
</evidence>
<feature type="chain" id="PRO_5013273636" evidence="4">
    <location>
        <begin position="21"/>
        <end position="195"/>
    </location>
</feature>
<dbReference type="PROSITE" id="PS51257">
    <property type="entry name" value="PROKAR_LIPOPROTEIN"/>
    <property type="match status" value="1"/>
</dbReference>
<feature type="disulfide bond" description="Redox-active" evidence="3">
    <location>
        <begin position="73"/>
        <end position="77"/>
    </location>
</feature>
<organism evidence="5 6">
    <name type="scientific">Paracoccus yeei</name>
    <dbReference type="NCBI Taxonomy" id="147645"/>
    <lineage>
        <taxon>Bacteria</taxon>
        <taxon>Pseudomonadati</taxon>
        <taxon>Pseudomonadota</taxon>
        <taxon>Alphaproteobacteria</taxon>
        <taxon>Rhodobacterales</taxon>
        <taxon>Paracoccaceae</taxon>
        <taxon>Paracoccus</taxon>
    </lineage>
</organism>
<dbReference type="CDD" id="cd02968">
    <property type="entry name" value="SCO"/>
    <property type="match status" value="1"/>
</dbReference>
<keyword evidence="2" id="KW-0186">Copper</keyword>
<proteinExistence type="inferred from homology"/>